<accession>A0ABD2KIA4</accession>
<gene>
    <name evidence="1" type="ORF">niasHS_000314</name>
</gene>
<evidence type="ECO:0000313" key="2">
    <source>
        <dbReference type="Proteomes" id="UP001620645"/>
    </source>
</evidence>
<dbReference type="EMBL" id="JBICCN010000021">
    <property type="protein sequence ID" value="KAL3102611.1"/>
    <property type="molecule type" value="Genomic_DNA"/>
</dbReference>
<organism evidence="1 2">
    <name type="scientific">Heterodera schachtii</name>
    <name type="common">Sugarbeet cyst nematode worm</name>
    <name type="synonym">Tylenchus schachtii</name>
    <dbReference type="NCBI Taxonomy" id="97005"/>
    <lineage>
        <taxon>Eukaryota</taxon>
        <taxon>Metazoa</taxon>
        <taxon>Ecdysozoa</taxon>
        <taxon>Nematoda</taxon>
        <taxon>Chromadorea</taxon>
        <taxon>Rhabditida</taxon>
        <taxon>Tylenchina</taxon>
        <taxon>Tylenchomorpha</taxon>
        <taxon>Tylenchoidea</taxon>
        <taxon>Heteroderidae</taxon>
        <taxon>Heteroderinae</taxon>
        <taxon>Heterodera</taxon>
    </lineage>
</organism>
<comment type="caution">
    <text evidence="1">The sequence shown here is derived from an EMBL/GenBank/DDBJ whole genome shotgun (WGS) entry which is preliminary data.</text>
</comment>
<evidence type="ECO:0000313" key="1">
    <source>
        <dbReference type="EMBL" id="KAL3102611.1"/>
    </source>
</evidence>
<dbReference type="AlphaFoldDB" id="A0ABD2KIA4"/>
<keyword evidence="2" id="KW-1185">Reference proteome</keyword>
<reference evidence="1 2" key="1">
    <citation type="submission" date="2024-10" db="EMBL/GenBank/DDBJ databases">
        <authorList>
            <person name="Kim D."/>
        </authorList>
    </citation>
    <scope>NUCLEOTIDE SEQUENCE [LARGE SCALE GENOMIC DNA]</scope>
    <source>
        <strain evidence="1">Taebaek</strain>
    </source>
</reference>
<name>A0ABD2KIA4_HETSC</name>
<dbReference type="Proteomes" id="UP001620645">
    <property type="component" value="Unassembled WGS sequence"/>
</dbReference>
<proteinExistence type="predicted"/>
<protein>
    <submittedName>
        <fullName evidence="1">Uncharacterized protein</fullName>
    </submittedName>
</protein>
<sequence>MNKQRLPSELICEIIATIPLMYLFGGISKKPGSTRPPSGIAVINNRFEIFRATGHSRFIKVLNLARNFERICAMRKLPCGELFIQFGFLQFGFKDELEDAKYFADFLMYLCFGRSGPTATTRVVTYSAPNKIGELFTIILDYVLQSVNPFTMKKRTAGGYLSRQHFPSVLQTSTTKMAERGIGRLVREDGMEMYRLKNPHHKRDVGYLIIIERSQHPGSYYFNFSIE</sequence>